<accession>A0A9P0YVH6</accession>
<evidence type="ECO:0000313" key="2">
    <source>
        <dbReference type="EMBL" id="CAH9076933.1"/>
    </source>
</evidence>
<feature type="compositionally biased region" description="Polar residues" evidence="1">
    <location>
        <begin position="88"/>
        <end position="105"/>
    </location>
</feature>
<gene>
    <name evidence="2" type="ORF">CEURO_LOCUS6116</name>
</gene>
<dbReference type="Proteomes" id="UP001152484">
    <property type="component" value="Unassembled WGS sequence"/>
</dbReference>
<comment type="caution">
    <text evidence="2">The sequence shown here is derived from an EMBL/GenBank/DDBJ whole genome shotgun (WGS) entry which is preliminary data.</text>
</comment>
<feature type="region of interest" description="Disordered" evidence="1">
    <location>
        <begin position="88"/>
        <end position="136"/>
    </location>
</feature>
<dbReference type="InterPro" id="IPR012340">
    <property type="entry name" value="NA-bd_OB-fold"/>
</dbReference>
<dbReference type="EMBL" id="CAMAPE010000010">
    <property type="protein sequence ID" value="CAH9076933.1"/>
    <property type="molecule type" value="Genomic_DNA"/>
</dbReference>
<organism evidence="2 3">
    <name type="scientific">Cuscuta europaea</name>
    <name type="common">European dodder</name>
    <dbReference type="NCBI Taxonomy" id="41803"/>
    <lineage>
        <taxon>Eukaryota</taxon>
        <taxon>Viridiplantae</taxon>
        <taxon>Streptophyta</taxon>
        <taxon>Embryophyta</taxon>
        <taxon>Tracheophyta</taxon>
        <taxon>Spermatophyta</taxon>
        <taxon>Magnoliopsida</taxon>
        <taxon>eudicotyledons</taxon>
        <taxon>Gunneridae</taxon>
        <taxon>Pentapetalae</taxon>
        <taxon>asterids</taxon>
        <taxon>lamiids</taxon>
        <taxon>Solanales</taxon>
        <taxon>Convolvulaceae</taxon>
        <taxon>Cuscuteae</taxon>
        <taxon>Cuscuta</taxon>
        <taxon>Cuscuta subgen. Cuscuta</taxon>
    </lineage>
</organism>
<keyword evidence="3" id="KW-1185">Reference proteome</keyword>
<evidence type="ECO:0000256" key="1">
    <source>
        <dbReference type="SAM" id="MobiDB-lite"/>
    </source>
</evidence>
<dbReference type="OrthoDB" id="1075194at2759"/>
<dbReference type="AlphaFoldDB" id="A0A9P0YVH6"/>
<name>A0A9P0YVH6_CUSEU</name>
<evidence type="ECO:0000313" key="3">
    <source>
        <dbReference type="Proteomes" id="UP001152484"/>
    </source>
</evidence>
<proteinExistence type="predicted"/>
<sequence>MFWDLEAQRLLGKAAQEFSIHLDVEKLAPKKLPEEIKELVGRELIFKIDKAHENRTSGGVYYSINMISEDREKIERVKSAIVLQSETPSSFDNENVPTPHSSISKRVSEGDLLGSETGSSQGSSVKKQKFIKLDMD</sequence>
<dbReference type="Gene3D" id="2.40.50.140">
    <property type="entry name" value="Nucleic acid-binding proteins"/>
    <property type="match status" value="1"/>
</dbReference>
<reference evidence="2" key="1">
    <citation type="submission" date="2022-07" db="EMBL/GenBank/DDBJ databases">
        <authorList>
            <person name="Macas J."/>
            <person name="Novak P."/>
            <person name="Neumann P."/>
        </authorList>
    </citation>
    <scope>NUCLEOTIDE SEQUENCE</scope>
</reference>
<protein>
    <submittedName>
        <fullName evidence="2">Uncharacterized protein</fullName>
    </submittedName>
</protein>